<evidence type="ECO:0008006" key="3">
    <source>
        <dbReference type="Google" id="ProtNLM"/>
    </source>
</evidence>
<accession>A0ABD6T4G1</accession>
<dbReference type="SUPFAM" id="SSF52540">
    <property type="entry name" value="P-loop containing nucleoside triphosphate hydrolases"/>
    <property type="match status" value="1"/>
</dbReference>
<evidence type="ECO:0000313" key="2">
    <source>
        <dbReference type="Proteomes" id="UP000221918"/>
    </source>
</evidence>
<proteinExistence type="predicted"/>
<dbReference type="EMBL" id="NUTL01000086">
    <property type="protein sequence ID" value="PHE92490.1"/>
    <property type="molecule type" value="Genomic_DNA"/>
</dbReference>
<dbReference type="Proteomes" id="UP000221918">
    <property type="component" value="Unassembled WGS sequence"/>
</dbReference>
<reference evidence="1 2" key="1">
    <citation type="submission" date="2017-09" db="EMBL/GenBank/DDBJ databases">
        <title>Large-scale bioinformatics analysis of Bacillus genomes uncovers conserved roles of natural products in bacterial physiology.</title>
        <authorList>
            <consortium name="Agbiome Team Llc"/>
            <person name="Bleich R.M."/>
            <person name="Grubbs K.J."/>
            <person name="Santa Maria K.C."/>
            <person name="Allen S.E."/>
            <person name="Farag S."/>
            <person name="Shank E.A."/>
            <person name="Bowers A."/>
        </authorList>
    </citation>
    <scope>NUCLEOTIDE SEQUENCE [LARGE SCALE GENOMIC DNA]</scope>
    <source>
        <strain evidence="1 2">AFS037265</strain>
    </source>
</reference>
<dbReference type="PANTHER" id="PTHR30050">
    <property type="entry name" value="CHROMOSOMAL REPLICATION INITIATOR PROTEIN DNAA"/>
    <property type="match status" value="1"/>
</dbReference>
<gene>
    <name evidence="1" type="ORF">COF81_19735</name>
</gene>
<name>A0ABD6T4G1_9BACI</name>
<organism evidence="1 2">
    <name type="scientific">Bacillus pseudomycoides</name>
    <dbReference type="NCBI Taxonomy" id="64104"/>
    <lineage>
        <taxon>Bacteria</taxon>
        <taxon>Bacillati</taxon>
        <taxon>Bacillota</taxon>
        <taxon>Bacilli</taxon>
        <taxon>Bacillales</taxon>
        <taxon>Bacillaceae</taxon>
        <taxon>Bacillus</taxon>
        <taxon>Bacillus cereus group</taxon>
    </lineage>
</organism>
<evidence type="ECO:0000313" key="1">
    <source>
        <dbReference type="EMBL" id="PHE92490.1"/>
    </source>
</evidence>
<dbReference type="AlphaFoldDB" id="A0ABD6T4G1"/>
<protein>
    <recommendedName>
        <fullName evidence="3">Phage protein</fullName>
    </recommendedName>
</protein>
<dbReference type="InterPro" id="IPR027417">
    <property type="entry name" value="P-loop_NTPase"/>
</dbReference>
<comment type="caution">
    <text evidence="1">The sequence shown here is derived from an EMBL/GenBank/DDBJ whole genome shotgun (WGS) entry which is preliminary data.</text>
</comment>
<dbReference type="Gene3D" id="3.40.50.300">
    <property type="entry name" value="P-loop containing nucleotide triphosphate hydrolases"/>
    <property type="match status" value="1"/>
</dbReference>
<dbReference type="PANTHER" id="PTHR30050:SF8">
    <property type="entry name" value="PRIMOSOMAL PROTEIN DNAI"/>
    <property type="match status" value="1"/>
</dbReference>
<sequence length="292" mass="33311">MAATAMQKVAKSLDLKVTYHSEECMKHSYEIGGQKIIKPVQMIEYKGQVVCPRCVVEQNNKILEEQANAHYKKIDRLQKFNMLEKASVITNKKIPLSRLSDYRVGCAETESHKRTVEETLEELKNGNIQKVVFTGNQGTAKSFLAYSMLYELNQHFWNISQEEENYHLMKSCLYVELEAITRMIMGSFDDKSSKYTLQYFVQLISKADFVVLDDLGAESGSTDSNRQASDFIQRLLYAVSNSRQGMSTFTTTNFTGKQLFNKYDAKTVSRLLGDSKVLKFTTADQRLANLGF</sequence>